<dbReference type="EMBL" id="FOTY01000037">
    <property type="protein sequence ID" value="SFM35802.1"/>
    <property type="molecule type" value="Genomic_DNA"/>
</dbReference>
<name>A0A1I4Q6V3_9BACI</name>
<dbReference type="InterPro" id="IPR021808">
    <property type="entry name" value="DUF3383"/>
</dbReference>
<evidence type="ECO:0000313" key="1">
    <source>
        <dbReference type="EMBL" id="SFM35802.1"/>
    </source>
</evidence>
<dbReference type="Pfam" id="PF11863">
    <property type="entry name" value="DUF3383"/>
    <property type="match status" value="1"/>
</dbReference>
<keyword evidence="2" id="KW-1185">Reference proteome</keyword>
<dbReference type="OrthoDB" id="1684431at2"/>
<reference evidence="1 2" key="1">
    <citation type="submission" date="2016-10" db="EMBL/GenBank/DDBJ databases">
        <authorList>
            <person name="de Groot N.N."/>
        </authorList>
    </citation>
    <scope>NUCLEOTIDE SEQUENCE [LARGE SCALE GENOMIC DNA]</scope>
    <source>
        <strain evidence="1 2">CGMCC 1.6134</strain>
    </source>
</reference>
<organism evidence="1 2">
    <name type="scientific">Salibacterium qingdaonense</name>
    <dbReference type="NCBI Taxonomy" id="266892"/>
    <lineage>
        <taxon>Bacteria</taxon>
        <taxon>Bacillati</taxon>
        <taxon>Bacillota</taxon>
        <taxon>Bacilli</taxon>
        <taxon>Bacillales</taxon>
        <taxon>Bacillaceae</taxon>
    </lineage>
</organism>
<gene>
    <name evidence="1" type="ORF">SAMN04488054_13734</name>
</gene>
<dbReference type="RefSeq" id="WP_090928448.1">
    <property type="nucleotide sequence ID" value="NZ_FOTY01000037.1"/>
</dbReference>
<dbReference type="Proteomes" id="UP000199668">
    <property type="component" value="Unassembled WGS sequence"/>
</dbReference>
<dbReference type="STRING" id="266892.SAMN04488054_13734"/>
<sequence>MPRAPLSDVDIDIGRESISVSRAGYSKQLILGTSKNSDYREYFGIGQVEEDYAQGSPEHTKAKAIFDQEEHNDSIAIHSITYDPDASTDPDTPTKLTTELDELIKEHADWYFLHSTAQRNADIEALSDWTDGKLSMFITTSDDVDFVNGFHDTRSTMRTSLYYHPTDLQFAERMTGRWGVEDPGTITWKFKGVTGSSVVNLSPAEIKELHSNNVNTYIKKQGKEQTSEGFVVNGDFIDSVHGQDFIEMRMSEETQTMLQNRNKVPYSSGGIALIVGVVKKVLQEAFDQGIILENEGGNPSFTITAPSITDASPEDRKARKLPPVLFNYQREGAVHTATITGRVAV</sequence>
<dbReference type="AlphaFoldDB" id="A0A1I4Q6V3"/>
<evidence type="ECO:0000313" key="2">
    <source>
        <dbReference type="Proteomes" id="UP000199668"/>
    </source>
</evidence>
<accession>A0A1I4Q6V3</accession>
<evidence type="ECO:0008006" key="3">
    <source>
        <dbReference type="Google" id="ProtNLM"/>
    </source>
</evidence>
<proteinExistence type="predicted"/>
<protein>
    <recommendedName>
        <fullName evidence="3">DUF3383 family protein</fullName>
    </recommendedName>
</protein>